<evidence type="ECO:0000313" key="3">
    <source>
        <dbReference type="Proteomes" id="UP001066276"/>
    </source>
</evidence>
<evidence type="ECO:0000313" key="2">
    <source>
        <dbReference type="EMBL" id="KAJ1196206.1"/>
    </source>
</evidence>
<evidence type="ECO:0000256" key="1">
    <source>
        <dbReference type="SAM" id="MobiDB-lite"/>
    </source>
</evidence>
<accession>A0AAV7V5V6</accession>
<comment type="caution">
    <text evidence="2">The sequence shown here is derived from an EMBL/GenBank/DDBJ whole genome shotgun (WGS) entry which is preliminary data.</text>
</comment>
<dbReference type="EMBL" id="JANPWB010000003">
    <property type="protein sequence ID" value="KAJ1196206.1"/>
    <property type="molecule type" value="Genomic_DNA"/>
</dbReference>
<dbReference type="Proteomes" id="UP001066276">
    <property type="component" value="Chromosome 2_1"/>
</dbReference>
<feature type="region of interest" description="Disordered" evidence="1">
    <location>
        <begin position="1"/>
        <end position="104"/>
    </location>
</feature>
<sequence>MADASCWSSTPHSAHLPLTEGTGETHRSPTGRVGAWKTSGPTCAASGLSEARCGKAVPRPRGPDLWAWPRSRAAARRGAANAAYQRSRPGGEGRPPPRWQDNEVIVRPARVLHWD</sequence>
<dbReference type="AlphaFoldDB" id="A0AAV7V5V6"/>
<protein>
    <submittedName>
        <fullName evidence="2">Uncharacterized protein</fullName>
    </submittedName>
</protein>
<keyword evidence="3" id="KW-1185">Reference proteome</keyword>
<feature type="compositionally biased region" description="Low complexity" evidence="1">
    <location>
        <begin position="67"/>
        <end position="88"/>
    </location>
</feature>
<organism evidence="2 3">
    <name type="scientific">Pleurodeles waltl</name>
    <name type="common">Iberian ribbed newt</name>
    <dbReference type="NCBI Taxonomy" id="8319"/>
    <lineage>
        <taxon>Eukaryota</taxon>
        <taxon>Metazoa</taxon>
        <taxon>Chordata</taxon>
        <taxon>Craniata</taxon>
        <taxon>Vertebrata</taxon>
        <taxon>Euteleostomi</taxon>
        <taxon>Amphibia</taxon>
        <taxon>Batrachia</taxon>
        <taxon>Caudata</taxon>
        <taxon>Salamandroidea</taxon>
        <taxon>Salamandridae</taxon>
        <taxon>Pleurodelinae</taxon>
        <taxon>Pleurodeles</taxon>
    </lineage>
</organism>
<proteinExistence type="predicted"/>
<name>A0AAV7V5V6_PLEWA</name>
<gene>
    <name evidence="2" type="ORF">NDU88_000079</name>
</gene>
<feature type="compositionally biased region" description="Polar residues" evidence="1">
    <location>
        <begin position="1"/>
        <end position="12"/>
    </location>
</feature>
<reference evidence="2" key="1">
    <citation type="journal article" date="2022" name="bioRxiv">
        <title>Sequencing and chromosome-scale assembly of the giantPleurodeles waltlgenome.</title>
        <authorList>
            <person name="Brown T."/>
            <person name="Elewa A."/>
            <person name="Iarovenko S."/>
            <person name="Subramanian E."/>
            <person name="Araus A.J."/>
            <person name="Petzold A."/>
            <person name="Susuki M."/>
            <person name="Suzuki K.-i.T."/>
            <person name="Hayashi T."/>
            <person name="Toyoda A."/>
            <person name="Oliveira C."/>
            <person name="Osipova E."/>
            <person name="Leigh N.D."/>
            <person name="Simon A."/>
            <person name="Yun M.H."/>
        </authorList>
    </citation>
    <scope>NUCLEOTIDE SEQUENCE</scope>
    <source>
        <strain evidence="2">20211129_DDA</strain>
        <tissue evidence="2">Liver</tissue>
    </source>
</reference>